<evidence type="ECO:0000313" key="3">
    <source>
        <dbReference type="Proteomes" id="UP001408356"/>
    </source>
</evidence>
<keyword evidence="3" id="KW-1185">Reference proteome</keyword>
<dbReference type="Pfam" id="PF06985">
    <property type="entry name" value="HET"/>
    <property type="match status" value="1"/>
</dbReference>
<sequence length="304" mass="34503">MRLLELFPSVDPTDPLTARLVHSDITFRPDYEGVSYIWGNKSSEASLLLDGHRIHITQNLHSALVHLRLRDAIRKLWVDALCVNQSNTSEPNQHVRIMGEIYMYAQQVIVWLGEAADGSQLVFSRIKDLDWHGLGDPDQANARERRAWTSLITRPWFFRTWVIQEVALSRKAVVMCGNDSAPWTDLGHQNRDISGGACGLSHVWGNPSKDAYHPLSGMDPDSHVYYLRVMRSGGDPLSIMRYTRMCQTSDVKDKIFGILGLFKPEFIDVDYDLPVEEIFRRFTEAVIRSTGNLGIRRPAALDGI</sequence>
<organism evidence="2 3">
    <name type="scientific">Seiridium unicorne</name>
    <dbReference type="NCBI Taxonomy" id="138068"/>
    <lineage>
        <taxon>Eukaryota</taxon>
        <taxon>Fungi</taxon>
        <taxon>Dikarya</taxon>
        <taxon>Ascomycota</taxon>
        <taxon>Pezizomycotina</taxon>
        <taxon>Sordariomycetes</taxon>
        <taxon>Xylariomycetidae</taxon>
        <taxon>Amphisphaeriales</taxon>
        <taxon>Sporocadaceae</taxon>
        <taxon>Seiridium</taxon>
    </lineage>
</organism>
<dbReference type="Proteomes" id="UP001408356">
    <property type="component" value="Unassembled WGS sequence"/>
</dbReference>
<dbReference type="PANTHER" id="PTHR24148">
    <property type="entry name" value="ANKYRIN REPEAT DOMAIN-CONTAINING PROTEIN 39 HOMOLOG-RELATED"/>
    <property type="match status" value="1"/>
</dbReference>
<feature type="domain" description="Heterokaryon incompatibility" evidence="1">
    <location>
        <begin position="31"/>
        <end position="165"/>
    </location>
</feature>
<accession>A0ABR2UZH4</accession>
<protein>
    <submittedName>
        <fullName evidence="2">Heterokaryon incompatibility domain-containing protein</fullName>
    </submittedName>
</protein>
<comment type="caution">
    <text evidence="2">The sequence shown here is derived from an EMBL/GenBank/DDBJ whole genome shotgun (WGS) entry which is preliminary data.</text>
</comment>
<dbReference type="PANTHER" id="PTHR24148:SF64">
    <property type="entry name" value="HETEROKARYON INCOMPATIBILITY DOMAIN-CONTAINING PROTEIN"/>
    <property type="match status" value="1"/>
</dbReference>
<gene>
    <name evidence="2" type="ORF">SUNI508_06638</name>
</gene>
<evidence type="ECO:0000313" key="2">
    <source>
        <dbReference type="EMBL" id="KAK9420110.1"/>
    </source>
</evidence>
<evidence type="ECO:0000259" key="1">
    <source>
        <dbReference type="Pfam" id="PF06985"/>
    </source>
</evidence>
<proteinExistence type="predicted"/>
<dbReference type="InterPro" id="IPR010730">
    <property type="entry name" value="HET"/>
</dbReference>
<name>A0ABR2UZH4_9PEZI</name>
<reference evidence="2 3" key="1">
    <citation type="journal article" date="2024" name="J. Plant Pathol.">
        <title>Sequence and assembly of the genome of Seiridium unicorne, isolate CBS 538.82, causal agent of cypress canker disease.</title>
        <authorList>
            <person name="Scali E."/>
            <person name="Rocca G.D."/>
            <person name="Danti R."/>
            <person name="Garbelotto M."/>
            <person name="Barberini S."/>
            <person name="Baroncelli R."/>
            <person name="Emiliani G."/>
        </authorList>
    </citation>
    <scope>NUCLEOTIDE SEQUENCE [LARGE SCALE GENOMIC DNA]</scope>
    <source>
        <strain evidence="2 3">BM-138-508</strain>
    </source>
</reference>
<dbReference type="InterPro" id="IPR052895">
    <property type="entry name" value="HetReg/Transcr_Mod"/>
</dbReference>
<dbReference type="EMBL" id="JARVKF010000257">
    <property type="protein sequence ID" value="KAK9420110.1"/>
    <property type="molecule type" value="Genomic_DNA"/>
</dbReference>